<proteinExistence type="predicted"/>
<organism evidence="1 2">
    <name type="scientific">Streptomyces eurocidicus</name>
    <name type="common">Streptoverticillium eurocidicus</name>
    <dbReference type="NCBI Taxonomy" id="66423"/>
    <lineage>
        <taxon>Bacteria</taxon>
        <taxon>Bacillati</taxon>
        <taxon>Actinomycetota</taxon>
        <taxon>Actinomycetes</taxon>
        <taxon>Kitasatosporales</taxon>
        <taxon>Streptomycetaceae</taxon>
        <taxon>Streptomyces</taxon>
    </lineage>
</organism>
<comment type="caution">
    <text evidence="1">The sequence shown here is derived from an EMBL/GenBank/DDBJ whole genome shotgun (WGS) entry which is preliminary data.</text>
</comment>
<accession>A0A7W8BE55</accession>
<gene>
    <name evidence="1" type="ORF">FHS36_005188</name>
</gene>
<evidence type="ECO:0000313" key="1">
    <source>
        <dbReference type="EMBL" id="MBB5121719.1"/>
    </source>
</evidence>
<name>A0A7W8BE55_STREU</name>
<protein>
    <submittedName>
        <fullName evidence="1">Uncharacterized protein</fullName>
    </submittedName>
</protein>
<dbReference type="Proteomes" id="UP000528608">
    <property type="component" value="Unassembled WGS sequence"/>
</dbReference>
<dbReference type="EMBL" id="JACHJF010000020">
    <property type="protein sequence ID" value="MBB5121719.1"/>
    <property type="molecule type" value="Genomic_DNA"/>
</dbReference>
<sequence>MDVVAARGPVVLASSKELDFGGVRRVLRATEIEPGIAVSPLRSVDFGYEWGLLAGAMEEHERALGRKLLVAPRLPWASGDHPGQDGFIGYVMRLIDSLKQKPLGKQLLEDIGKLPPVPNAYTPDEPFDFAKLAEGWARSKRFGHNEQVLEAPPVNGKPGPTAACGY</sequence>
<evidence type="ECO:0000313" key="2">
    <source>
        <dbReference type="Proteomes" id="UP000528608"/>
    </source>
</evidence>
<dbReference type="AlphaFoldDB" id="A0A7W8BE55"/>
<dbReference type="RefSeq" id="WP_184743825.1">
    <property type="nucleotide sequence ID" value="NZ_JACHJF010000020.1"/>
</dbReference>
<reference evidence="1 2" key="1">
    <citation type="submission" date="2020-08" db="EMBL/GenBank/DDBJ databases">
        <title>Genomic Encyclopedia of Type Strains, Phase III (KMG-III): the genomes of soil and plant-associated and newly described type strains.</title>
        <authorList>
            <person name="Whitman W."/>
        </authorList>
    </citation>
    <scope>NUCLEOTIDE SEQUENCE [LARGE SCALE GENOMIC DNA]</scope>
    <source>
        <strain evidence="1 2">CECT 3259</strain>
    </source>
</reference>